<dbReference type="AlphaFoldDB" id="A0A0D2LCX6"/>
<dbReference type="OrthoDB" id="2662268at2759"/>
<accession>A0A0D2LCX6</accession>
<sequence>MSPIRQESTQMQTEPICWNMYALHNGQISNDSVSSQDTKYTTLPLYELPQSKYYPAKRKTFTRYMSPIIFQDIDLDIPGIPLKSLKEDLSLLQPNIVGGMDRVFRRYPNMENINLRIMWPGYTPRYGTQTAIQFSIDTTRTTRAMIAQIVGQKVAQFMAVSVQIQIPLSKIRCSWS</sequence>
<evidence type="ECO:0000313" key="2">
    <source>
        <dbReference type="Proteomes" id="UP000054270"/>
    </source>
</evidence>
<proteinExistence type="predicted"/>
<name>A0A0D2LCX6_HYPSF</name>
<organism evidence="1 2">
    <name type="scientific">Hypholoma sublateritium (strain FD-334 SS-4)</name>
    <dbReference type="NCBI Taxonomy" id="945553"/>
    <lineage>
        <taxon>Eukaryota</taxon>
        <taxon>Fungi</taxon>
        <taxon>Dikarya</taxon>
        <taxon>Basidiomycota</taxon>
        <taxon>Agaricomycotina</taxon>
        <taxon>Agaricomycetes</taxon>
        <taxon>Agaricomycetidae</taxon>
        <taxon>Agaricales</taxon>
        <taxon>Agaricineae</taxon>
        <taxon>Strophariaceae</taxon>
        <taxon>Hypholoma</taxon>
    </lineage>
</organism>
<dbReference type="EMBL" id="KN817533">
    <property type="protein sequence ID" value="KJA25162.1"/>
    <property type="molecule type" value="Genomic_DNA"/>
</dbReference>
<evidence type="ECO:0000313" key="1">
    <source>
        <dbReference type="EMBL" id="KJA25162.1"/>
    </source>
</evidence>
<keyword evidence="2" id="KW-1185">Reference proteome</keyword>
<reference evidence="2" key="1">
    <citation type="submission" date="2014-04" db="EMBL/GenBank/DDBJ databases">
        <title>Evolutionary Origins and Diversification of the Mycorrhizal Mutualists.</title>
        <authorList>
            <consortium name="DOE Joint Genome Institute"/>
            <consortium name="Mycorrhizal Genomics Consortium"/>
            <person name="Kohler A."/>
            <person name="Kuo A."/>
            <person name="Nagy L.G."/>
            <person name="Floudas D."/>
            <person name="Copeland A."/>
            <person name="Barry K.W."/>
            <person name="Cichocki N."/>
            <person name="Veneault-Fourrey C."/>
            <person name="LaButti K."/>
            <person name="Lindquist E.A."/>
            <person name="Lipzen A."/>
            <person name="Lundell T."/>
            <person name="Morin E."/>
            <person name="Murat C."/>
            <person name="Riley R."/>
            <person name="Ohm R."/>
            <person name="Sun H."/>
            <person name="Tunlid A."/>
            <person name="Henrissat B."/>
            <person name="Grigoriev I.V."/>
            <person name="Hibbett D.S."/>
            <person name="Martin F."/>
        </authorList>
    </citation>
    <scope>NUCLEOTIDE SEQUENCE [LARGE SCALE GENOMIC DNA]</scope>
    <source>
        <strain evidence="2">FD-334 SS-4</strain>
    </source>
</reference>
<protein>
    <submittedName>
        <fullName evidence="1">Uncharacterized protein</fullName>
    </submittedName>
</protein>
<gene>
    <name evidence="1" type="ORF">HYPSUDRAFT_200052</name>
</gene>
<dbReference type="Proteomes" id="UP000054270">
    <property type="component" value="Unassembled WGS sequence"/>
</dbReference>